<reference evidence="3 4" key="1">
    <citation type="journal article" date="2005" name="Proc. Natl. Acad. Sci. U.S.A.">
        <title>Complete genome sequence of Vibrio fischeri: a symbiotic bacterium with pathogenic congeners.</title>
        <authorList>
            <person name="Ruby E.G."/>
            <person name="Urbanowski M."/>
            <person name="Campbell J."/>
            <person name="Dunn A."/>
            <person name="Faini M."/>
            <person name="Gunsalus R."/>
            <person name="Lostroh P."/>
            <person name="Lupp C."/>
            <person name="McCann J."/>
            <person name="Millikan D."/>
            <person name="Schaefer A."/>
            <person name="Stabb E."/>
            <person name="Stevens A."/>
            <person name="Visick K."/>
            <person name="Whistler C."/>
            <person name="Greenberg E.P."/>
        </authorList>
    </citation>
    <scope>NUCLEOTIDE SEQUENCE [LARGE SCALE GENOMIC DNA]</scope>
    <source>
        <strain evidence="4">ATCC 700601 / ES114</strain>
    </source>
</reference>
<protein>
    <submittedName>
        <fullName evidence="3">AraC-type HTH DNA-binding protein</fullName>
    </submittedName>
</protein>
<dbReference type="GO" id="GO:0043565">
    <property type="term" value="F:sequence-specific DNA binding"/>
    <property type="evidence" value="ECO:0007669"/>
    <property type="project" value="InterPro"/>
</dbReference>
<dbReference type="EnsemblBacteria" id="AAW87950">
    <property type="protein sequence ID" value="AAW87950"/>
    <property type="gene ID" value="VF_A0880"/>
</dbReference>
<dbReference type="PANTHER" id="PTHR43280">
    <property type="entry name" value="ARAC-FAMILY TRANSCRIPTIONAL REGULATOR"/>
    <property type="match status" value="1"/>
</dbReference>
<evidence type="ECO:0000256" key="1">
    <source>
        <dbReference type="ARBA" id="ARBA00023125"/>
    </source>
</evidence>
<accession>Q5DZ46</accession>
<name>Q5DZ46_ALIF1</name>
<dbReference type="KEGG" id="vfi:VF_A0880"/>
<evidence type="ECO:0000313" key="4">
    <source>
        <dbReference type="Proteomes" id="UP000000537"/>
    </source>
</evidence>
<evidence type="ECO:0000313" key="3">
    <source>
        <dbReference type="EMBL" id="AAW87950.1"/>
    </source>
</evidence>
<dbReference type="GO" id="GO:0003700">
    <property type="term" value="F:DNA-binding transcription factor activity"/>
    <property type="evidence" value="ECO:0007669"/>
    <property type="project" value="InterPro"/>
</dbReference>
<gene>
    <name evidence="3" type="ordered locus">VF_A0880</name>
</gene>
<keyword evidence="1 3" id="KW-0238">DNA-binding</keyword>
<dbReference type="STRING" id="312309.VF_A0880"/>
<dbReference type="Pfam" id="PF12833">
    <property type="entry name" value="HTH_18"/>
    <property type="match status" value="1"/>
</dbReference>
<dbReference type="EMBL" id="CP000021">
    <property type="protein sequence ID" value="AAW87950.1"/>
    <property type="molecule type" value="Genomic_DNA"/>
</dbReference>
<proteinExistence type="predicted"/>
<dbReference type="GeneID" id="54166198"/>
<dbReference type="AlphaFoldDB" id="Q5DZ46"/>
<sequence>MLLLTATSNQELATWNKKITTFSLARSISTNNKIIDYKFNLESLPNGLKFSILLAENFKIKIESKNGYFMLISTINPINWNSENNLGYSDLFIINCKNEINIYSTNNEQIKTILIPNTLLSKNASQLINNGVDLLHNKSSIKKILNTMVTFKDKCLLEWGVHGIIVLIEDWEPYYNGKYSYDKIISKIEDNYLNKNYSLTNLAEETYISKRTIQLILNKKKTTFKKTLNNRRSIHMHKLINKNPNITLEDASYHSGFSSYQTAKRNFSTFYGITPKLYKKIEC</sequence>
<dbReference type="PROSITE" id="PS01124">
    <property type="entry name" value="HTH_ARAC_FAMILY_2"/>
    <property type="match status" value="1"/>
</dbReference>
<dbReference type="RefSeq" id="WP_011263697.1">
    <property type="nucleotide sequence ID" value="NC_006841.2"/>
</dbReference>
<dbReference type="Proteomes" id="UP000000537">
    <property type="component" value="Chromosome II"/>
</dbReference>
<feature type="domain" description="HTH araC/xylS-type" evidence="2">
    <location>
        <begin position="182"/>
        <end position="281"/>
    </location>
</feature>
<dbReference type="InterPro" id="IPR018060">
    <property type="entry name" value="HTH_AraC"/>
</dbReference>
<organism evidence="3 4">
    <name type="scientific">Aliivibrio fischeri (strain ATCC 700601 / ES114)</name>
    <name type="common">Vibrio fischeri</name>
    <dbReference type="NCBI Taxonomy" id="312309"/>
    <lineage>
        <taxon>Bacteria</taxon>
        <taxon>Pseudomonadati</taxon>
        <taxon>Pseudomonadota</taxon>
        <taxon>Gammaproteobacteria</taxon>
        <taxon>Vibrionales</taxon>
        <taxon>Vibrionaceae</taxon>
        <taxon>Aliivibrio</taxon>
    </lineage>
</organism>
<dbReference type="HOGENOM" id="CLU_983339_0_0_6"/>
<reference evidence="3 4" key="2">
    <citation type="journal article" date="2008" name="BMC Genomics">
        <title>Comparative genomics-based investigation of resequencing targets in Vibrio fischeri: focus on point miscalls and artefactual expansions.</title>
        <authorList>
            <person name="Mandel M.J."/>
            <person name="Stabb E.V."/>
            <person name="Ruby E.G."/>
        </authorList>
    </citation>
    <scope>NUCLEOTIDE SEQUENCE [LARGE SCALE GENOMIC DNA]</scope>
    <source>
        <strain evidence="4">ATCC 700601 / ES114</strain>
    </source>
</reference>
<dbReference type="Gene3D" id="1.10.10.60">
    <property type="entry name" value="Homeodomain-like"/>
    <property type="match status" value="1"/>
</dbReference>
<keyword evidence="4" id="KW-1185">Reference proteome</keyword>
<dbReference type="PATRIC" id="fig|312309.11.peg.3479"/>
<dbReference type="PANTHER" id="PTHR43280:SF2">
    <property type="entry name" value="HTH-TYPE TRANSCRIPTIONAL REGULATOR EXSA"/>
    <property type="match status" value="1"/>
</dbReference>
<evidence type="ECO:0000259" key="2">
    <source>
        <dbReference type="PROSITE" id="PS01124"/>
    </source>
</evidence>
<dbReference type="SMART" id="SM00342">
    <property type="entry name" value="HTH_ARAC"/>
    <property type="match status" value="1"/>
</dbReference>